<evidence type="ECO:0000256" key="5">
    <source>
        <dbReference type="ARBA" id="ARBA00023136"/>
    </source>
</evidence>
<dbReference type="Pfam" id="PF08016">
    <property type="entry name" value="PKD_channel"/>
    <property type="match status" value="1"/>
</dbReference>
<keyword evidence="5 8" id="KW-0472">Membrane</keyword>
<evidence type="ECO:0000256" key="3">
    <source>
        <dbReference type="ARBA" id="ARBA00022692"/>
    </source>
</evidence>
<feature type="transmembrane region" description="Helical" evidence="8">
    <location>
        <begin position="259"/>
        <end position="276"/>
    </location>
</feature>
<protein>
    <recommendedName>
        <fullName evidence="12">Polycystin cation channel PKD1/PKD2 domain-containing protein</fullName>
    </recommendedName>
</protein>
<feature type="compositionally biased region" description="Basic and acidic residues" evidence="7">
    <location>
        <begin position="816"/>
        <end position="832"/>
    </location>
</feature>
<keyword evidence="4 8" id="KW-1133">Transmembrane helix</keyword>
<evidence type="ECO:0000313" key="11">
    <source>
        <dbReference type="EMBL" id="CAD9525178.1"/>
    </source>
</evidence>
<sequence>MNAIRRETKEVERSLKDADAQYADVSEELRKITQERLNTEEELMASNVRLKQLLGELQAQKEQAVLHQSDVPQQGSRMTMGELTRKVETVLMNVLDERFRDEAFTSAITEQSSLSSANKVRVEFENDEVFWALQDNYSFEMLLQDAARYWDVASQDVILVDERGAIWPNDAYVQLEIQRNPTHKIALKIKPVAVAVEEDIELYGREGEEESDDDDEDMDQSVLAIALAAEDELLKAQATGVTASLNTKQKLALRRKLKYELYAFIAFVVFFVWSMYGRRTVRDAFRLQDAVATAFTEENFGDYNEKTYLDIANAEEMFDWMGGPLQDGLFPDTLYNDQPIPSSRQGYVMTYNRIVGKIRLRQLRVAPDLACTLSDAIEQYDTTSDGSRRHRQFVDHCYGAYSMKTLSNASFGPAHLANTAGTGFKFSTAEENDLAGLSISGKVATYDGSGFVRDLDAVNRSAYIEALELLKDNLWVDELTRAVIVSLNLYNGNYNYYCISQFLLEFSQGGTLIPTANNRILRIDLYEMDSLNNVGKILTLYVPEILTALGTLAYLLQFFFRVYRVKKVTRYFRNVFRDRWVFVDLVLFTALITTYVLRWSYYFSRNRTDFSPFNEIKGGRYFEMTKLAEEYSTAFIIDAFTVLVLVIKSLKFFQLQKDLMLLQKTLGQAIQDLAVFLVMLTVLFGGFVIMGNNIFGMQAPGFKSILDTLGTLFLILLGEFDFDEMQEVSPFWSLVFFVFFVIFMFFIVLNIFLAILNDAYTVVRANTVWDELERRKPLSLQEKFEVRKAEWRERKNINRMKKVKKEKIKSARKAKKEIESRGATRELFDPIRRKNRRKASQDSKAGDADGATSSTRADGQPQRKTHVKDHPF</sequence>
<comment type="similarity">
    <text evidence="2">Belongs to the polycystin family.</text>
</comment>
<dbReference type="EMBL" id="HBGU01065862">
    <property type="protein sequence ID" value="CAD9525178.1"/>
    <property type="molecule type" value="Transcribed_RNA"/>
</dbReference>
<feature type="transmembrane region" description="Helical" evidence="8">
    <location>
        <begin position="732"/>
        <end position="756"/>
    </location>
</feature>
<dbReference type="InterPro" id="IPR051223">
    <property type="entry name" value="Polycystin"/>
</dbReference>
<dbReference type="InterPro" id="IPR046791">
    <property type="entry name" value="Polycystin_dom"/>
</dbReference>
<dbReference type="InterPro" id="IPR013122">
    <property type="entry name" value="PKD1_2_channel"/>
</dbReference>
<feature type="region of interest" description="Disordered" evidence="7">
    <location>
        <begin position="808"/>
        <end position="872"/>
    </location>
</feature>
<evidence type="ECO:0000256" key="1">
    <source>
        <dbReference type="ARBA" id="ARBA00004141"/>
    </source>
</evidence>
<feature type="transmembrane region" description="Helical" evidence="8">
    <location>
        <begin position="540"/>
        <end position="560"/>
    </location>
</feature>
<evidence type="ECO:0000256" key="7">
    <source>
        <dbReference type="SAM" id="MobiDB-lite"/>
    </source>
</evidence>
<keyword evidence="6" id="KW-0175">Coiled coil</keyword>
<evidence type="ECO:0000259" key="9">
    <source>
        <dbReference type="Pfam" id="PF08016"/>
    </source>
</evidence>
<keyword evidence="3 8" id="KW-0812">Transmembrane</keyword>
<proteinExistence type="inferred from homology"/>
<feature type="domain" description="Polycystin" evidence="10">
    <location>
        <begin position="309"/>
        <end position="516"/>
    </location>
</feature>
<reference evidence="11" key="1">
    <citation type="submission" date="2021-01" db="EMBL/GenBank/DDBJ databases">
        <authorList>
            <person name="Corre E."/>
            <person name="Pelletier E."/>
            <person name="Niang G."/>
            <person name="Scheremetjew M."/>
            <person name="Finn R."/>
            <person name="Kale V."/>
            <person name="Holt S."/>
            <person name="Cochrane G."/>
            <person name="Meng A."/>
            <person name="Brown T."/>
            <person name="Cohen L."/>
        </authorList>
    </citation>
    <scope>NUCLEOTIDE SEQUENCE</scope>
    <source>
        <strain evidence="11">UTEX LB 985</strain>
    </source>
</reference>
<evidence type="ECO:0008006" key="12">
    <source>
        <dbReference type="Google" id="ProtNLM"/>
    </source>
</evidence>
<dbReference type="Gene3D" id="1.10.287.70">
    <property type="match status" value="1"/>
</dbReference>
<dbReference type="Pfam" id="PF20519">
    <property type="entry name" value="Polycystin_dom"/>
    <property type="match status" value="1"/>
</dbReference>
<organism evidence="11">
    <name type="scientific">Haptolina brevifila</name>
    <dbReference type="NCBI Taxonomy" id="156173"/>
    <lineage>
        <taxon>Eukaryota</taxon>
        <taxon>Haptista</taxon>
        <taxon>Haptophyta</taxon>
        <taxon>Prymnesiophyceae</taxon>
        <taxon>Prymnesiales</taxon>
        <taxon>Prymnesiaceae</taxon>
        <taxon>Haptolina</taxon>
    </lineage>
</organism>
<feature type="transmembrane region" description="Helical" evidence="8">
    <location>
        <begin position="631"/>
        <end position="653"/>
    </location>
</feature>
<evidence type="ECO:0000256" key="6">
    <source>
        <dbReference type="SAM" id="Coils"/>
    </source>
</evidence>
<feature type="compositionally biased region" description="Basic residues" evidence="7">
    <location>
        <begin position="863"/>
        <end position="872"/>
    </location>
</feature>
<dbReference type="AlphaFoldDB" id="A0A7S2IP49"/>
<dbReference type="PANTHER" id="PTHR10877:SF183">
    <property type="entry name" value="AT14535P-RELATED"/>
    <property type="match status" value="1"/>
</dbReference>
<feature type="transmembrane region" description="Helical" evidence="8">
    <location>
        <begin position="673"/>
        <end position="695"/>
    </location>
</feature>
<feature type="domain" description="Polycystin cation channel PKD1/PKD2" evidence="9">
    <location>
        <begin position="554"/>
        <end position="763"/>
    </location>
</feature>
<evidence type="ECO:0000256" key="8">
    <source>
        <dbReference type="SAM" id="Phobius"/>
    </source>
</evidence>
<evidence type="ECO:0000256" key="2">
    <source>
        <dbReference type="ARBA" id="ARBA00007200"/>
    </source>
</evidence>
<evidence type="ECO:0000259" key="10">
    <source>
        <dbReference type="Pfam" id="PF20519"/>
    </source>
</evidence>
<dbReference type="GO" id="GO:0016020">
    <property type="term" value="C:membrane"/>
    <property type="evidence" value="ECO:0007669"/>
    <property type="project" value="UniProtKB-SubCell"/>
</dbReference>
<comment type="subcellular location">
    <subcellularLocation>
        <location evidence="1">Membrane</location>
        <topology evidence="1">Multi-pass membrane protein</topology>
    </subcellularLocation>
</comment>
<name>A0A7S2IP49_9EUKA</name>
<dbReference type="PANTHER" id="PTHR10877">
    <property type="entry name" value="POLYCYSTIN FAMILY MEMBER"/>
    <property type="match status" value="1"/>
</dbReference>
<feature type="transmembrane region" description="Helical" evidence="8">
    <location>
        <begin position="581"/>
        <end position="601"/>
    </location>
</feature>
<accession>A0A7S2IP49</accession>
<evidence type="ECO:0000256" key="4">
    <source>
        <dbReference type="ARBA" id="ARBA00022989"/>
    </source>
</evidence>
<gene>
    <name evidence="11" type="ORF">CBRE1094_LOCUS35919</name>
</gene>
<feature type="coiled-coil region" evidence="6">
    <location>
        <begin position="1"/>
        <end position="63"/>
    </location>
</feature>